<dbReference type="Proteomes" id="UP001265746">
    <property type="component" value="Unassembled WGS sequence"/>
</dbReference>
<accession>A0AAD9ST53</accession>
<keyword evidence="4" id="KW-0238">DNA-binding</keyword>
<evidence type="ECO:0000256" key="6">
    <source>
        <dbReference type="ARBA" id="ARBA00023242"/>
    </source>
</evidence>
<dbReference type="GO" id="GO:0003677">
    <property type="term" value="F:DNA binding"/>
    <property type="evidence" value="ECO:0007669"/>
    <property type="project" value="UniProtKB-KW"/>
</dbReference>
<evidence type="ECO:0000256" key="4">
    <source>
        <dbReference type="ARBA" id="ARBA00023125"/>
    </source>
</evidence>
<dbReference type="PANTHER" id="PTHR36206">
    <property type="entry name" value="ASPERCRYPTIN BIOSYNTHESIS CLUSTER-SPECIFIC TRANSCRIPTION REGULATOR ATNN-RELATED"/>
    <property type="match status" value="1"/>
</dbReference>
<dbReference type="InterPro" id="IPR052360">
    <property type="entry name" value="Transcr_Regulatory_Proteins"/>
</dbReference>
<feature type="domain" description="Zn(2)-C6 fungal-type" evidence="8">
    <location>
        <begin position="30"/>
        <end position="58"/>
    </location>
</feature>
<keyword evidence="1" id="KW-0479">Metal-binding</keyword>
<dbReference type="GO" id="GO:0000981">
    <property type="term" value="F:DNA-binding transcription factor activity, RNA polymerase II-specific"/>
    <property type="evidence" value="ECO:0007669"/>
    <property type="project" value="InterPro"/>
</dbReference>
<evidence type="ECO:0000259" key="8">
    <source>
        <dbReference type="PROSITE" id="PS50048"/>
    </source>
</evidence>
<feature type="region of interest" description="Disordered" evidence="7">
    <location>
        <begin position="1"/>
        <end position="22"/>
    </location>
</feature>
<dbReference type="GO" id="GO:0008270">
    <property type="term" value="F:zinc ion binding"/>
    <property type="evidence" value="ECO:0007669"/>
    <property type="project" value="InterPro"/>
</dbReference>
<sequence>MPEMEVRKTPSDSNQAPKLTRASTHKARTGCITCKRRHIKCDEARPHCLNCRNGKRECEGYVTTAAKRARVPGAMQICWNSRPARGARDSRPSSSIQSTPLQETKLIPTTPDFRDGRSRLYFDEFVDLVRGPWMTASAASGAELWEATLPQLARSNETLRHAAIAVGAMSLWNRQSRLDGRDPRAPSPPTASTVGSATEPASADARYFDGVGYYCHSLKLQSRSGSLQDAVLLSVLLLTFETLRADRRAALHHVNHGLALLLAIATDHDGGRLDNLAPNPRPILESVASVFTHLAPQARSILNGRIGQCRPLPNFAEALRAQKQTMHSFTELVSRIPRCSAAVENIPAAFSSLEEFEEHWIAARHRQAAMEAMLVETVQTSGVLNTTSDAETHKFWIELMESPKLSQLCDHTSRLIEALAPAFEPLFNSIIMSDEVGSRRYLRAIHLRLQYLGTYAFGSPSKYLDFEALKARTPLFREYLSLVDLALRAARGGSDEPPAHQLSFHCDLAWNVFVITIFCRDPLVRDEALCRLRDYPGHDGLWDVRALYTLARRNRDVELANSVEGTPLQQWWRLWRREYVFEDAGGRVVFRHLERDASTGEWQLVEEAAEIRTDSDDVRWERQPLTGDGKLLMGSLVTF</sequence>
<dbReference type="Pfam" id="PF00172">
    <property type="entry name" value="Zn_clus"/>
    <property type="match status" value="1"/>
</dbReference>
<organism evidence="9 10">
    <name type="scientific">Phomopsis amygdali</name>
    <name type="common">Fusicoccum amygdali</name>
    <dbReference type="NCBI Taxonomy" id="1214568"/>
    <lineage>
        <taxon>Eukaryota</taxon>
        <taxon>Fungi</taxon>
        <taxon>Dikarya</taxon>
        <taxon>Ascomycota</taxon>
        <taxon>Pezizomycotina</taxon>
        <taxon>Sordariomycetes</taxon>
        <taxon>Sordariomycetidae</taxon>
        <taxon>Diaporthales</taxon>
        <taxon>Diaporthaceae</taxon>
        <taxon>Diaporthe</taxon>
    </lineage>
</organism>
<evidence type="ECO:0000256" key="1">
    <source>
        <dbReference type="ARBA" id="ARBA00022723"/>
    </source>
</evidence>
<protein>
    <recommendedName>
        <fullName evidence="8">Zn(2)-C6 fungal-type domain-containing protein</fullName>
    </recommendedName>
</protein>
<dbReference type="Gene3D" id="4.10.240.10">
    <property type="entry name" value="Zn(2)-C6 fungal-type DNA-binding domain"/>
    <property type="match status" value="1"/>
</dbReference>
<dbReference type="EMBL" id="JAUJFL010000001">
    <property type="protein sequence ID" value="KAK2615202.1"/>
    <property type="molecule type" value="Genomic_DNA"/>
</dbReference>
<reference evidence="9" key="1">
    <citation type="submission" date="2023-06" db="EMBL/GenBank/DDBJ databases">
        <authorList>
            <person name="Noh H."/>
        </authorList>
    </citation>
    <scope>NUCLEOTIDE SEQUENCE</scope>
    <source>
        <strain evidence="9">DUCC20226</strain>
    </source>
</reference>
<feature type="compositionally biased region" description="Basic and acidic residues" evidence="7">
    <location>
        <begin position="1"/>
        <end position="10"/>
    </location>
</feature>
<keyword evidence="10" id="KW-1185">Reference proteome</keyword>
<dbReference type="PROSITE" id="PS00463">
    <property type="entry name" value="ZN2_CY6_FUNGAL_1"/>
    <property type="match status" value="1"/>
</dbReference>
<evidence type="ECO:0000256" key="2">
    <source>
        <dbReference type="ARBA" id="ARBA00022833"/>
    </source>
</evidence>
<name>A0AAD9ST53_PHOAM</name>
<dbReference type="SMART" id="SM00066">
    <property type="entry name" value="GAL4"/>
    <property type="match status" value="1"/>
</dbReference>
<keyword evidence="6" id="KW-0539">Nucleus</keyword>
<dbReference type="CDD" id="cd00067">
    <property type="entry name" value="GAL4"/>
    <property type="match status" value="1"/>
</dbReference>
<dbReference type="InterPro" id="IPR001138">
    <property type="entry name" value="Zn2Cys6_DnaBD"/>
</dbReference>
<evidence type="ECO:0000256" key="5">
    <source>
        <dbReference type="ARBA" id="ARBA00023163"/>
    </source>
</evidence>
<evidence type="ECO:0000256" key="3">
    <source>
        <dbReference type="ARBA" id="ARBA00023015"/>
    </source>
</evidence>
<keyword evidence="5" id="KW-0804">Transcription</keyword>
<keyword evidence="3" id="KW-0805">Transcription regulation</keyword>
<evidence type="ECO:0000313" key="9">
    <source>
        <dbReference type="EMBL" id="KAK2615202.1"/>
    </source>
</evidence>
<dbReference type="InterPro" id="IPR036864">
    <property type="entry name" value="Zn2-C6_fun-type_DNA-bd_sf"/>
</dbReference>
<evidence type="ECO:0000256" key="7">
    <source>
        <dbReference type="SAM" id="MobiDB-lite"/>
    </source>
</evidence>
<feature type="region of interest" description="Disordered" evidence="7">
    <location>
        <begin position="177"/>
        <end position="199"/>
    </location>
</feature>
<dbReference type="PROSITE" id="PS50048">
    <property type="entry name" value="ZN2_CY6_FUNGAL_2"/>
    <property type="match status" value="1"/>
</dbReference>
<dbReference type="SUPFAM" id="SSF57701">
    <property type="entry name" value="Zn2/Cys6 DNA-binding domain"/>
    <property type="match status" value="1"/>
</dbReference>
<gene>
    <name evidence="9" type="ORF">N8I77_001972</name>
</gene>
<dbReference type="AlphaFoldDB" id="A0AAD9ST53"/>
<dbReference type="PANTHER" id="PTHR36206:SF12">
    <property type="entry name" value="ASPERCRYPTIN BIOSYNTHESIS CLUSTER-SPECIFIC TRANSCRIPTION REGULATOR ATNN-RELATED"/>
    <property type="match status" value="1"/>
</dbReference>
<keyword evidence="2" id="KW-0862">Zinc</keyword>
<comment type="caution">
    <text evidence="9">The sequence shown here is derived from an EMBL/GenBank/DDBJ whole genome shotgun (WGS) entry which is preliminary data.</text>
</comment>
<evidence type="ECO:0000313" key="10">
    <source>
        <dbReference type="Proteomes" id="UP001265746"/>
    </source>
</evidence>
<proteinExistence type="predicted"/>